<dbReference type="Pfam" id="PF14125">
    <property type="entry name" value="DUF4292"/>
    <property type="match status" value="1"/>
</dbReference>
<organism evidence="1 2">
    <name type="scientific">Parapedobacter luteus</name>
    <dbReference type="NCBI Taxonomy" id="623280"/>
    <lineage>
        <taxon>Bacteria</taxon>
        <taxon>Pseudomonadati</taxon>
        <taxon>Bacteroidota</taxon>
        <taxon>Sphingobacteriia</taxon>
        <taxon>Sphingobacteriales</taxon>
        <taxon>Sphingobacteriaceae</taxon>
        <taxon>Parapedobacter</taxon>
    </lineage>
</organism>
<dbReference type="PROSITE" id="PS51257">
    <property type="entry name" value="PROKAR_LIPOPROTEIN"/>
    <property type="match status" value="1"/>
</dbReference>
<evidence type="ECO:0000313" key="2">
    <source>
        <dbReference type="Proteomes" id="UP000190541"/>
    </source>
</evidence>
<evidence type="ECO:0000313" key="1">
    <source>
        <dbReference type="EMBL" id="SKB48437.1"/>
    </source>
</evidence>
<protein>
    <recommendedName>
        <fullName evidence="3">DUF4292 domain-containing protein</fullName>
    </recommendedName>
</protein>
<sequence>MRNNILIKGAVVLVLFITVLSCAPKKRLVTDGEGNERRLSDTERLDVMNSIIQNEPQFTTFSGRAKSRIVINKDNYDVTANVRMERGKAIWISVTALMGIEAGRMLITPDSVQIINRLKAEYLKKPFSYIHHFTNKALDFTNLQQLLAGHIIGQAVEGDTKVWAVDGGHILRGQTNELVYTIHVDAAYRMMSTLLDEAVHNQRLEVRYSAYQESGRMTSPYQLTISAVADGFNLQAEMSYSRVTYDEALAMPFSIPARYKEIH</sequence>
<dbReference type="STRING" id="623280.SAMN05660226_01590"/>
<reference evidence="1 2" key="1">
    <citation type="submission" date="2017-02" db="EMBL/GenBank/DDBJ databases">
        <authorList>
            <person name="Peterson S.W."/>
        </authorList>
    </citation>
    <scope>NUCLEOTIDE SEQUENCE [LARGE SCALE GENOMIC DNA]</scope>
    <source>
        <strain evidence="1 2">DSM 22899</strain>
    </source>
</reference>
<dbReference type="Proteomes" id="UP000190541">
    <property type="component" value="Unassembled WGS sequence"/>
</dbReference>
<accession>A0A1T5BMU2</accession>
<dbReference type="AlphaFoldDB" id="A0A1T5BMU2"/>
<evidence type="ECO:0008006" key="3">
    <source>
        <dbReference type="Google" id="ProtNLM"/>
    </source>
</evidence>
<dbReference type="InterPro" id="IPR025634">
    <property type="entry name" value="DUF4292"/>
</dbReference>
<dbReference type="RefSeq" id="WP_079716260.1">
    <property type="nucleotide sequence ID" value="NZ_FUYS01000003.1"/>
</dbReference>
<dbReference type="Gene3D" id="2.50.20.10">
    <property type="entry name" value="Lipoprotein localisation LolA/LolB/LppX"/>
    <property type="match status" value="1"/>
</dbReference>
<gene>
    <name evidence="1" type="ORF">SAMN05660226_01590</name>
</gene>
<dbReference type="OrthoDB" id="849114at2"/>
<keyword evidence="2" id="KW-1185">Reference proteome</keyword>
<dbReference type="EMBL" id="FUYS01000003">
    <property type="protein sequence ID" value="SKB48437.1"/>
    <property type="molecule type" value="Genomic_DNA"/>
</dbReference>
<name>A0A1T5BMU2_9SPHI</name>
<proteinExistence type="predicted"/>